<evidence type="ECO:0000256" key="1">
    <source>
        <dbReference type="ARBA" id="ARBA00008857"/>
    </source>
</evidence>
<dbReference type="InterPro" id="IPR015094">
    <property type="entry name" value="Integrase_lambda-typ_DNA-bd_N"/>
</dbReference>
<dbReference type="PROSITE" id="PS51900">
    <property type="entry name" value="CB"/>
    <property type="match status" value="1"/>
</dbReference>
<gene>
    <name evidence="8" type="ORF">SOASR030_01590</name>
</gene>
<evidence type="ECO:0000259" key="6">
    <source>
        <dbReference type="PROSITE" id="PS51898"/>
    </source>
</evidence>
<keyword evidence="4" id="KW-0233">DNA recombination</keyword>
<name>A0AAV5N0S0_9GAMM</name>
<dbReference type="PANTHER" id="PTHR30349">
    <property type="entry name" value="PHAGE INTEGRASE-RELATED"/>
    <property type="match status" value="1"/>
</dbReference>
<dbReference type="Gene3D" id="1.10.443.10">
    <property type="entry name" value="Intergrase catalytic core"/>
    <property type="match status" value="1"/>
</dbReference>
<dbReference type="Pfam" id="PF09003">
    <property type="entry name" value="Arm-DNA-bind_1"/>
    <property type="match status" value="1"/>
</dbReference>
<comment type="caution">
    <text evidence="8">The sequence shown here is derived from an EMBL/GenBank/DDBJ whole genome shotgun (WGS) entry which is preliminary data.</text>
</comment>
<comment type="similarity">
    <text evidence="1">Belongs to the 'phage' integrase family.</text>
</comment>
<dbReference type="RefSeq" id="WP_027276009.1">
    <property type="nucleotide sequence ID" value="NZ_BRLH01000001.1"/>
</dbReference>
<dbReference type="SUPFAM" id="SSF54171">
    <property type="entry name" value="DNA-binding domain"/>
    <property type="match status" value="1"/>
</dbReference>
<evidence type="ECO:0000313" key="9">
    <source>
        <dbReference type="Proteomes" id="UP001058124"/>
    </source>
</evidence>
<dbReference type="InterPro" id="IPR011010">
    <property type="entry name" value="DNA_brk_join_enz"/>
</dbReference>
<dbReference type="InterPro" id="IPR002104">
    <property type="entry name" value="Integrase_catalytic"/>
</dbReference>
<dbReference type="InterPro" id="IPR044068">
    <property type="entry name" value="CB"/>
</dbReference>
<keyword evidence="9" id="KW-1185">Reference proteome</keyword>
<evidence type="ECO:0000259" key="7">
    <source>
        <dbReference type="PROSITE" id="PS51900"/>
    </source>
</evidence>
<dbReference type="InterPro" id="IPR013762">
    <property type="entry name" value="Integrase-like_cat_sf"/>
</dbReference>
<dbReference type="EMBL" id="BRLH01000001">
    <property type="protein sequence ID" value="GKX54047.1"/>
    <property type="molecule type" value="Genomic_DNA"/>
</dbReference>
<dbReference type="InterPro" id="IPR016177">
    <property type="entry name" value="DNA-bd_dom_sf"/>
</dbReference>
<keyword evidence="2" id="KW-0229">DNA integration</keyword>
<accession>A0AAV5N0S0</accession>
<dbReference type="InterPro" id="IPR050090">
    <property type="entry name" value="Tyrosine_recombinase_XerCD"/>
</dbReference>
<dbReference type="Gene3D" id="1.10.150.130">
    <property type="match status" value="1"/>
</dbReference>
<evidence type="ECO:0000256" key="2">
    <source>
        <dbReference type="ARBA" id="ARBA00022908"/>
    </source>
</evidence>
<sequence>MAARRRSRDTRDLPPNLYVRNGYYSYRDPRNGKEYGLGRDKRLAINEAVAANMTLFSPSVSLIDRINDRSKISLADWCDRYIDILNRREVAKSSMTEYRSRINAISEWFGVKPVDGVTTKDIAEFLDSYVTSGRAARAKLMRSTLLDMFREAIAEGIIKDNPVEATRNARVKVKRSRFTTEEFKLILAESEKMQPWVSLSIELAAVTGQRVSDIAKLKWADIYDGCVWIEQKKTGMKLTIPTSTSIDVLNISLSDTLDKCRKHFANCETVIATRTGKKLGVGTISKAFAKARDATGIEWTGEPPPYHEIRSLSARLYDAEMGKKFTQKLLGHKSAQMSERYIDARGAEWVKVE</sequence>
<evidence type="ECO:0000256" key="4">
    <source>
        <dbReference type="ARBA" id="ARBA00023172"/>
    </source>
</evidence>
<organism evidence="8 9">
    <name type="scientific">Leminorella grimontii</name>
    <dbReference type="NCBI Taxonomy" id="82981"/>
    <lineage>
        <taxon>Bacteria</taxon>
        <taxon>Pseudomonadati</taxon>
        <taxon>Pseudomonadota</taxon>
        <taxon>Gammaproteobacteria</taxon>
        <taxon>Enterobacterales</taxon>
        <taxon>Budviciaceae</taxon>
        <taxon>Leminorella</taxon>
    </lineage>
</organism>
<evidence type="ECO:0000256" key="3">
    <source>
        <dbReference type="ARBA" id="ARBA00023125"/>
    </source>
</evidence>
<dbReference type="GO" id="GO:0003677">
    <property type="term" value="F:DNA binding"/>
    <property type="evidence" value="ECO:0007669"/>
    <property type="project" value="UniProtKB-UniRule"/>
</dbReference>
<dbReference type="InterPro" id="IPR053876">
    <property type="entry name" value="Phage_int_M"/>
</dbReference>
<dbReference type="Pfam" id="PF22022">
    <property type="entry name" value="Phage_int_M"/>
    <property type="match status" value="1"/>
</dbReference>
<dbReference type="SUPFAM" id="SSF56349">
    <property type="entry name" value="DNA breaking-rejoining enzymes"/>
    <property type="match status" value="1"/>
</dbReference>
<dbReference type="PANTHER" id="PTHR30349:SF64">
    <property type="entry name" value="PROPHAGE INTEGRASE INTD-RELATED"/>
    <property type="match status" value="1"/>
</dbReference>
<evidence type="ECO:0000313" key="8">
    <source>
        <dbReference type="EMBL" id="GKX54047.1"/>
    </source>
</evidence>
<feature type="domain" description="Core-binding (CB)" evidence="7">
    <location>
        <begin position="72"/>
        <end position="153"/>
    </location>
</feature>
<feature type="domain" description="Tyr recombinase" evidence="6">
    <location>
        <begin position="173"/>
        <end position="353"/>
    </location>
</feature>
<dbReference type="Proteomes" id="UP001058124">
    <property type="component" value="Unassembled WGS sequence"/>
</dbReference>
<reference evidence="8" key="1">
    <citation type="submission" date="2022-06" db="EMBL/GenBank/DDBJ databases">
        <title>Draft genome sequences of Leminorella grimontii str. JCM5902.</title>
        <authorList>
            <person name="Wakabayashi Y."/>
            <person name="Kojima K."/>
        </authorList>
    </citation>
    <scope>NUCLEOTIDE SEQUENCE</scope>
    <source>
        <strain evidence="8">JCM 5902</strain>
    </source>
</reference>
<dbReference type="InterPro" id="IPR010998">
    <property type="entry name" value="Integrase_recombinase_N"/>
</dbReference>
<dbReference type="Gene3D" id="3.30.160.60">
    <property type="entry name" value="Classic Zinc Finger"/>
    <property type="match status" value="1"/>
</dbReference>
<dbReference type="PROSITE" id="PS51898">
    <property type="entry name" value="TYR_RECOMBINASE"/>
    <property type="match status" value="1"/>
</dbReference>
<keyword evidence="3 5" id="KW-0238">DNA-binding</keyword>
<dbReference type="AlphaFoldDB" id="A0AAV5N0S0"/>
<evidence type="ECO:0000256" key="5">
    <source>
        <dbReference type="PROSITE-ProRule" id="PRU01248"/>
    </source>
</evidence>
<protein>
    <submittedName>
        <fullName evidence="8">Integrase</fullName>
    </submittedName>
</protein>
<dbReference type="Pfam" id="PF00589">
    <property type="entry name" value="Phage_integrase"/>
    <property type="match status" value="1"/>
</dbReference>
<dbReference type="GO" id="GO:0006310">
    <property type="term" value="P:DNA recombination"/>
    <property type="evidence" value="ECO:0007669"/>
    <property type="project" value="UniProtKB-KW"/>
</dbReference>
<proteinExistence type="inferred from homology"/>
<dbReference type="GO" id="GO:0008907">
    <property type="term" value="F:integrase activity"/>
    <property type="evidence" value="ECO:0007669"/>
    <property type="project" value="InterPro"/>
</dbReference>